<dbReference type="PROSITE" id="PS00216">
    <property type="entry name" value="SUGAR_TRANSPORT_1"/>
    <property type="match status" value="1"/>
</dbReference>
<dbReference type="EMBL" id="SMRU01000039">
    <property type="protein sequence ID" value="TDF89463.1"/>
    <property type="molecule type" value="Genomic_DNA"/>
</dbReference>
<dbReference type="OrthoDB" id="9776171at2"/>
<keyword evidence="2 5" id="KW-0812">Transmembrane</keyword>
<dbReference type="InterPro" id="IPR005829">
    <property type="entry name" value="Sugar_transporter_CS"/>
</dbReference>
<evidence type="ECO:0000313" key="7">
    <source>
        <dbReference type="EMBL" id="TDF89463.1"/>
    </source>
</evidence>
<dbReference type="PANTHER" id="PTHR23534">
    <property type="entry name" value="MFS PERMEASE"/>
    <property type="match status" value="1"/>
</dbReference>
<feature type="transmembrane region" description="Helical" evidence="5">
    <location>
        <begin position="133"/>
        <end position="156"/>
    </location>
</feature>
<dbReference type="PROSITE" id="PS50850">
    <property type="entry name" value="MFS"/>
    <property type="match status" value="1"/>
</dbReference>
<feature type="transmembrane region" description="Helical" evidence="5">
    <location>
        <begin position="223"/>
        <end position="242"/>
    </location>
</feature>
<feature type="transmembrane region" description="Helical" evidence="5">
    <location>
        <begin position="163"/>
        <end position="181"/>
    </location>
</feature>
<dbReference type="Gene3D" id="1.20.1250.20">
    <property type="entry name" value="MFS general substrate transporter like domains"/>
    <property type="match status" value="1"/>
</dbReference>
<accession>A0A4R5K6E1</accession>
<feature type="transmembrane region" description="Helical" evidence="5">
    <location>
        <begin position="436"/>
        <end position="458"/>
    </location>
</feature>
<sequence length="486" mass="50409">MLRSRLANTWSGIARSKSTTPSRAITTTRLRLSESLRMVSIMPLPTEGWDLSRWTPDQNLNTGGSVPDSSAQPLIEDTPLEGKLRGQNDSGKSIGSTTFALMVCQALYYATVSVDLTLTALVGLALAPTPVLATLPLAMITLMGAICSVLTGLACARFGYTPVMVVGAILGALGAAVSTLAVVGHSFPALCVGTGIVGVYRATGGYIRLMGADLTSPGQRDRALSMILAGGLVAAFVGPWLATSTMDVLPEMYAGSYLVVVALCLLTLPILLALLRPERRHRSVSESGPARVGGPGPDPVRWRDLEQPRNFVTALVTLAVAGAVMTMVMAIGPIGSEHAGHSVTMGTTIIQWHMVGMFAPSLFSGLLLEKFGRKAIALSGAALLASGAIAGVAGGDFLNFLLALVLNGLGWNFLYVAGSSYLVICYPPGRGGRLQAVAEGIGSVTAVIASFSASAIFLGMGWQGTNIGALVVSGGLGIWILAGRRR</sequence>
<keyword evidence="8" id="KW-1185">Reference proteome</keyword>
<dbReference type="InterPro" id="IPR036259">
    <property type="entry name" value="MFS_trans_sf"/>
</dbReference>
<dbReference type="SUPFAM" id="SSF103473">
    <property type="entry name" value="MFS general substrate transporter"/>
    <property type="match status" value="1"/>
</dbReference>
<feature type="transmembrane region" description="Helical" evidence="5">
    <location>
        <begin position="349"/>
        <end position="368"/>
    </location>
</feature>
<evidence type="ECO:0000313" key="8">
    <source>
        <dbReference type="Proteomes" id="UP000295511"/>
    </source>
</evidence>
<gene>
    <name evidence="7" type="ORF">E1809_22920</name>
</gene>
<evidence type="ECO:0000256" key="2">
    <source>
        <dbReference type="ARBA" id="ARBA00022692"/>
    </source>
</evidence>
<proteinExistence type="predicted"/>
<keyword evidence="4 5" id="KW-0472">Membrane</keyword>
<dbReference type="InterPro" id="IPR011701">
    <property type="entry name" value="MFS"/>
</dbReference>
<evidence type="ECO:0000256" key="1">
    <source>
        <dbReference type="ARBA" id="ARBA00004651"/>
    </source>
</evidence>
<dbReference type="AlphaFoldDB" id="A0A4R5K6E1"/>
<keyword evidence="3 5" id="KW-1133">Transmembrane helix</keyword>
<feature type="transmembrane region" description="Helical" evidence="5">
    <location>
        <begin position="375"/>
        <end position="394"/>
    </location>
</feature>
<feature type="transmembrane region" description="Helical" evidence="5">
    <location>
        <begin position="311"/>
        <end position="334"/>
    </location>
</feature>
<dbReference type="GO" id="GO:0022857">
    <property type="term" value="F:transmembrane transporter activity"/>
    <property type="evidence" value="ECO:0007669"/>
    <property type="project" value="InterPro"/>
</dbReference>
<evidence type="ECO:0000256" key="3">
    <source>
        <dbReference type="ARBA" id="ARBA00022989"/>
    </source>
</evidence>
<evidence type="ECO:0000259" key="6">
    <source>
        <dbReference type="PROSITE" id="PS50850"/>
    </source>
</evidence>
<feature type="transmembrane region" description="Helical" evidence="5">
    <location>
        <begin position="400"/>
        <end position="424"/>
    </location>
</feature>
<dbReference type="GO" id="GO:0005886">
    <property type="term" value="C:plasma membrane"/>
    <property type="evidence" value="ECO:0007669"/>
    <property type="project" value="UniProtKB-SubCell"/>
</dbReference>
<feature type="domain" description="Major facilitator superfamily (MFS) profile" evidence="6">
    <location>
        <begin position="310"/>
        <end position="486"/>
    </location>
</feature>
<dbReference type="Proteomes" id="UP000295511">
    <property type="component" value="Unassembled WGS sequence"/>
</dbReference>
<feature type="transmembrane region" description="Helical" evidence="5">
    <location>
        <begin position="106"/>
        <end position="127"/>
    </location>
</feature>
<protein>
    <submittedName>
        <fullName evidence="7">MFS transporter</fullName>
    </submittedName>
</protein>
<dbReference type="Pfam" id="PF07690">
    <property type="entry name" value="MFS_1"/>
    <property type="match status" value="1"/>
</dbReference>
<dbReference type="PANTHER" id="PTHR23534:SF1">
    <property type="entry name" value="MAJOR FACILITATOR SUPERFAMILY PROTEIN"/>
    <property type="match status" value="1"/>
</dbReference>
<evidence type="ECO:0000256" key="5">
    <source>
        <dbReference type="SAM" id="Phobius"/>
    </source>
</evidence>
<reference evidence="7 8" key="1">
    <citation type="submission" date="2019-03" db="EMBL/GenBank/DDBJ databases">
        <title>Whole genome sequence of Arthrobacter sp JH1-1.</title>
        <authorList>
            <person name="Trinh H.N."/>
        </authorList>
    </citation>
    <scope>NUCLEOTIDE SEQUENCE [LARGE SCALE GENOMIC DNA]</scope>
    <source>
        <strain evidence="7 8">JH1-1</strain>
    </source>
</reference>
<organism evidence="7 8">
    <name type="scientific">Arthrobacter terricola</name>
    <dbReference type="NCBI Taxonomy" id="2547396"/>
    <lineage>
        <taxon>Bacteria</taxon>
        <taxon>Bacillati</taxon>
        <taxon>Actinomycetota</taxon>
        <taxon>Actinomycetes</taxon>
        <taxon>Micrococcales</taxon>
        <taxon>Micrococcaceae</taxon>
        <taxon>Arthrobacter</taxon>
    </lineage>
</organism>
<dbReference type="InterPro" id="IPR020846">
    <property type="entry name" value="MFS_dom"/>
</dbReference>
<comment type="caution">
    <text evidence="7">The sequence shown here is derived from an EMBL/GenBank/DDBJ whole genome shotgun (WGS) entry which is preliminary data.</text>
</comment>
<feature type="transmembrane region" description="Helical" evidence="5">
    <location>
        <begin position="254"/>
        <end position="275"/>
    </location>
</feature>
<feature type="transmembrane region" description="Helical" evidence="5">
    <location>
        <begin position="464"/>
        <end position="482"/>
    </location>
</feature>
<feature type="transmembrane region" description="Helical" evidence="5">
    <location>
        <begin position="187"/>
        <end position="211"/>
    </location>
</feature>
<comment type="subcellular location">
    <subcellularLocation>
        <location evidence="1">Cell membrane</location>
        <topology evidence="1">Multi-pass membrane protein</topology>
    </subcellularLocation>
</comment>
<evidence type="ECO:0000256" key="4">
    <source>
        <dbReference type="ARBA" id="ARBA00023136"/>
    </source>
</evidence>
<name>A0A4R5K6E1_9MICC</name>